<proteinExistence type="predicted"/>
<evidence type="ECO:0000256" key="1">
    <source>
        <dbReference type="SAM" id="MobiDB-lite"/>
    </source>
</evidence>
<comment type="caution">
    <text evidence="2">The sequence shown here is derived from an EMBL/GenBank/DDBJ whole genome shotgun (WGS) entry which is preliminary data.</text>
</comment>
<keyword evidence="3" id="KW-1185">Reference proteome</keyword>
<accession>A0A821JGR7</accession>
<gene>
    <name evidence="2" type="ORF">UJA718_LOCUS37088</name>
</gene>
<feature type="non-terminal residue" evidence="2">
    <location>
        <position position="1"/>
    </location>
</feature>
<organism evidence="2 3">
    <name type="scientific">Rotaria socialis</name>
    <dbReference type="NCBI Taxonomy" id="392032"/>
    <lineage>
        <taxon>Eukaryota</taxon>
        <taxon>Metazoa</taxon>
        <taxon>Spiralia</taxon>
        <taxon>Gnathifera</taxon>
        <taxon>Rotifera</taxon>
        <taxon>Eurotatoria</taxon>
        <taxon>Bdelloidea</taxon>
        <taxon>Philodinida</taxon>
        <taxon>Philodinidae</taxon>
        <taxon>Rotaria</taxon>
    </lineage>
</organism>
<evidence type="ECO:0000313" key="2">
    <source>
        <dbReference type="EMBL" id="CAF4717828.1"/>
    </source>
</evidence>
<dbReference type="Proteomes" id="UP000663873">
    <property type="component" value="Unassembled WGS sequence"/>
</dbReference>
<protein>
    <submittedName>
        <fullName evidence="2">Uncharacterized protein</fullName>
    </submittedName>
</protein>
<dbReference type="AlphaFoldDB" id="A0A821JGR7"/>
<reference evidence="2" key="1">
    <citation type="submission" date="2021-02" db="EMBL/GenBank/DDBJ databases">
        <authorList>
            <person name="Nowell W R."/>
        </authorList>
    </citation>
    <scope>NUCLEOTIDE SEQUENCE</scope>
</reference>
<feature type="region of interest" description="Disordered" evidence="1">
    <location>
        <begin position="47"/>
        <end position="69"/>
    </location>
</feature>
<sequence length="84" mass="10112">MMHVNRTVLYHVLTRDEYYTNQYRKHSICYRIYRSTTMHIPSHTSLEDTQASYTERLREKSRSIPMNGNNDMFSYLTRSISKDA</sequence>
<evidence type="ECO:0000313" key="3">
    <source>
        <dbReference type="Proteomes" id="UP000663873"/>
    </source>
</evidence>
<name>A0A821JGR7_9BILA</name>
<dbReference type="EMBL" id="CAJOBP010036455">
    <property type="protein sequence ID" value="CAF4717828.1"/>
    <property type="molecule type" value="Genomic_DNA"/>
</dbReference>